<dbReference type="InterPro" id="IPR001313">
    <property type="entry name" value="Pumilio_RNA-bd_rpt"/>
</dbReference>
<organism evidence="6 7">
    <name type="scientific">Candida orthopsilosis (strain 90-125)</name>
    <name type="common">Yeast</name>
    <dbReference type="NCBI Taxonomy" id="1136231"/>
    <lineage>
        <taxon>Eukaryota</taxon>
        <taxon>Fungi</taxon>
        <taxon>Dikarya</taxon>
        <taxon>Ascomycota</taxon>
        <taxon>Saccharomycotina</taxon>
        <taxon>Pichiomycetes</taxon>
        <taxon>Debaryomycetaceae</taxon>
        <taxon>Candida/Lodderomyces clade</taxon>
        <taxon>Candida</taxon>
    </lineage>
</organism>
<sequence>MSSILTHLSPHSLYQSILSNNMGNKLKGAKRQNDKLVTSPNAKKVKLNNQTPKVTQKDSDSSSEDLSVSEEEESEEDEGSASESDDLDDDELDDLDEDELDQDELDELDDVEVGDHEEEKENQPKPVDPSKKTSREQHSEQRKLLSDRKLQRKSGAKVQDIKKLWEKLRVNQPAPTKAQRDKLCDEIWELSHDVINDLVLKHDASRVVQTLVKYSNKERRDKIVDALKGSFYQLATSAYGKYLLIKILHYGSKEARAVIVDELHGKLRKLMRHREGAYVVEDLFVLYSTAAQKQQMIREFWGSEYAVFRDSGKGKTVVDIIRESSEKKQLIMQNLYGTIKASVEKGSTGFQILHAAMKEYVSILIENIDANESAIRDFIDLLSEQFAELVHTQEGSEVACCLIALANAKERKGIIKSLKTHRQELIKNEYGNVVLITLFMAVDDTVLTYKSFCSEMFTSEELPPLAQDKFSRRPILYILRGLDGKYFAPNVKQALLKYQELAYKKTSKKDKDIKRQELFDKSIEPIYKALLESRESGEFDKLLSVNIGAQFVTDLLTTPTTNERVNTKYRPELLDTFFDKIIKGDVLEDYHLLNKTPFMSRSVKALMHGNQFKFNNEAKKLIQVEDAVEIPGVGVVFAEKTVDEILNDDKLSNWTSGQPAFVLVAAYEVLQLANSKKTKTLQQQLKREKKNLSKEDKGSNLLLELI</sequence>
<dbReference type="InterPro" id="IPR012959">
    <property type="entry name" value="CPL_dom"/>
</dbReference>
<feature type="domain" description="PUM-HD" evidence="5">
    <location>
        <begin position="160"/>
        <end position="530"/>
    </location>
</feature>
<dbReference type="GO" id="GO:0006417">
    <property type="term" value="P:regulation of translation"/>
    <property type="evidence" value="ECO:0007669"/>
    <property type="project" value="TreeGrafter"/>
</dbReference>
<protein>
    <submittedName>
        <fullName evidence="6">Puf6 protein</fullName>
    </submittedName>
</protein>
<dbReference type="SUPFAM" id="SSF48371">
    <property type="entry name" value="ARM repeat"/>
    <property type="match status" value="1"/>
</dbReference>
<dbReference type="PANTHER" id="PTHR13389:SF0">
    <property type="entry name" value="PUMILIO HOMOLOG 3"/>
    <property type="match status" value="1"/>
</dbReference>
<accession>H8WY35</accession>
<dbReference type="HOGENOM" id="CLU_013994_1_0_1"/>
<feature type="repeat" description="Pumilio" evidence="3">
    <location>
        <begin position="189"/>
        <end position="225"/>
    </location>
</feature>
<feature type="compositionally biased region" description="Acidic residues" evidence="4">
    <location>
        <begin position="61"/>
        <end position="112"/>
    </location>
</feature>
<dbReference type="KEGG" id="cot:CORT_0A05950"/>
<dbReference type="InterPro" id="IPR016024">
    <property type="entry name" value="ARM-type_fold"/>
</dbReference>
<feature type="region of interest" description="Disordered" evidence="4">
    <location>
        <begin position="24"/>
        <end position="155"/>
    </location>
</feature>
<keyword evidence="7" id="KW-1185">Reference proteome</keyword>
<evidence type="ECO:0000259" key="5">
    <source>
        <dbReference type="PROSITE" id="PS50303"/>
    </source>
</evidence>
<dbReference type="GeneID" id="14538013"/>
<dbReference type="PROSITE" id="PS50302">
    <property type="entry name" value="PUM"/>
    <property type="match status" value="3"/>
</dbReference>
<evidence type="ECO:0000256" key="4">
    <source>
        <dbReference type="SAM" id="MobiDB-lite"/>
    </source>
</evidence>
<dbReference type="GO" id="GO:0003729">
    <property type="term" value="F:mRNA binding"/>
    <property type="evidence" value="ECO:0007669"/>
    <property type="project" value="UniProtKB-ARBA"/>
</dbReference>
<name>H8WY35_CANO9</name>
<feature type="repeat" description="Pumilio" evidence="3">
    <location>
        <begin position="226"/>
        <end position="261"/>
    </location>
</feature>
<dbReference type="SMART" id="SM00025">
    <property type="entry name" value="Pumilio"/>
    <property type="match status" value="6"/>
</dbReference>
<dbReference type="PANTHER" id="PTHR13389">
    <property type="entry name" value="PUMILIO HOMOLOG 3"/>
    <property type="match status" value="1"/>
</dbReference>
<proteinExistence type="predicted"/>
<dbReference type="GO" id="GO:0010629">
    <property type="term" value="P:negative regulation of gene expression"/>
    <property type="evidence" value="ECO:0007669"/>
    <property type="project" value="UniProtKB-ARBA"/>
</dbReference>
<dbReference type="InterPro" id="IPR040059">
    <property type="entry name" value="PUM3"/>
</dbReference>
<dbReference type="eggNOG" id="KOG2050">
    <property type="taxonomic scope" value="Eukaryota"/>
</dbReference>
<dbReference type="Proteomes" id="UP000005018">
    <property type="component" value="Chromosome 1"/>
</dbReference>
<evidence type="ECO:0000313" key="6">
    <source>
        <dbReference type="EMBL" id="CCG20982.1"/>
    </source>
</evidence>
<dbReference type="OrthoDB" id="497380at2759"/>
<feature type="compositionally biased region" description="Basic and acidic residues" evidence="4">
    <location>
        <begin position="113"/>
        <end position="149"/>
    </location>
</feature>
<dbReference type="PROSITE" id="PS50303">
    <property type="entry name" value="PUM_HD"/>
    <property type="match status" value="1"/>
</dbReference>
<keyword evidence="1" id="KW-0677">Repeat</keyword>
<evidence type="ECO:0000313" key="7">
    <source>
        <dbReference type="Proteomes" id="UP000005018"/>
    </source>
</evidence>
<evidence type="ECO:0000256" key="2">
    <source>
        <dbReference type="ARBA" id="ARBA00022884"/>
    </source>
</evidence>
<feature type="repeat" description="Pumilio" evidence="3">
    <location>
        <begin position="262"/>
        <end position="298"/>
    </location>
</feature>
<dbReference type="GO" id="GO:0005730">
    <property type="term" value="C:nucleolus"/>
    <property type="evidence" value="ECO:0007669"/>
    <property type="project" value="TreeGrafter"/>
</dbReference>
<reference evidence="6 7" key="1">
    <citation type="journal article" date="2012" name="PLoS ONE">
        <title>Sequence and analysis of the genome of the pathogenic yeast Candida orthopsilosis.</title>
        <authorList>
            <person name="Riccombeni A."/>
            <person name="Vidanes G."/>
            <person name="Proux-Wera E."/>
            <person name="Wolfe K.H."/>
            <person name="Butler G."/>
        </authorList>
    </citation>
    <scope>NUCLEOTIDE SEQUENCE [LARGE SCALE GENOMIC DNA]</scope>
    <source>
        <strain evidence="6 7">Co 90-125</strain>
    </source>
</reference>
<dbReference type="InterPro" id="IPR033133">
    <property type="entry name" value="PUM-HD"/>
</dbReference>
<dbReference type="Pfam" id="PF08144">
    <property type="entry name" value="CPL"/>
    <property type="match status" value="1"/>
</dbReference>
<gene>
    <name evidence="6" type="ORF">CORT_0A05950</name>
</gene>
<dbReference type="Gene3D" id="1.25.10.10">
    <property type="entry name" value="Leucine-rich Repeat Variant"/>
    <property type="match status" value="1"/>
</dbReference>
<evidence type="ECO:0000256" key="3">
    <source>
        <dbReference type="PROSITE-ProRule" id="PRU00317"/>
    </source>
</evidence>
<dbReference type="RefSeq" id="XP_003866422.1">
    <property type="nucleotide sequence ID" value="XM_003866374.1"/>
</dbReference>
<dbReference type="AlphaFoldDB" id="H8WY35"/>
<dbReference type="EMBL" id="HE681719">
    <property type="protein sequence ID" value="CCG20982.1"/>
    <property type="molecule type" value="Genomic_DNA"/>
</dbReference>
<evidence type="ECO:0000256" key="1">
    <source>
        <dbReference type="ARBA" id="ARBA00022737"/>
    </source>
</evidence>
<keyword evidence="2" id="KW-0694">RNA-binding</keyword>
<feature type="compositionally biased region" description="Polar residues" evidence="4">
    <location>
        <begin position="35"/>
        <end position="54"/>
    </location>
</feature>
<dbReference type="Pfam" id="PF00806">
    <property type="entry name" value="PUF"/>
    <property type="match status" value="2"/>
</dbReference>
<dbReference type="InterPro" id="IPR011989">
    <property type="entry name" value="ARM-like"/>
</dbReference>